<comment type="subcellular location">
    <subcellularLocation>
        <location evidence="1">Cell membrane</location>
        <topology evidence="1">Multi-pass membrane protein</topology>
    </subcellularLocation>
</comment>
<evidence type="ECO:0000256" key="8">
    <source>
        <dbReference type="ARBA" id="ARBA00023065"/>
    </source>
</evidence>
<evidence type="ECO:0000313" key="11">
    <source>
        <dbReference type="EMBL" id="ENN80533.1"/>
    </source>
</evidence>
<reference evidence="11" key="1">
    <citation type="journal article" date="2013" name="Genome Biol.">
        <title>Draft genome of the mountain pine beetle, Dendroctonus ponderosae Hopkins, a major forest pest.</title>
        <authorList>
            <person name="Keeling C.I."/>
            <person name="Yuen M.M."/>
            <person name="Liao N.Y."/>
            <person name="Docking T.R."/>
            <person name="Chan S.K."/>
            <person name="Taylor G.A."/>
            <person name="Palmquist D.L."/>
            <person name="Jackman S.D."/>
            <person name="Nguyen A."/>
            <person name="Li M."/>
            <person name="Henderson H."/>
            <person name="Janes J.K."/>
            <person name="Zhao Y."/>
            <person name="Pandoh P."/>
            <person name="Moore R."/>
            <person name="Sperling F.A."/>
            <person name="Huber D.P."/>
            <person name="Birol I."/>
            <person name="Jones S.J."/>
            <person name="Bohlmann J."/>
        </authorList>
    </citation>
    <scope>NUCLEOTIDE SEQUENCE</scope>
</reference>
<dbReference type="GO" id="GO:0005886">
    <property type="term" value="C:plasma membrane"/>
    <property type="evidence" value="ECO:0007669"/>
    <property type="project" value="UniProtKB-SubCell"/>
</dbReference>
<dbReference type="PANTHER" id="PTHR21522:SF61">
    <property type="entry name" value="PROTON CHANNEL OTOPLC"/>
    <property type="match status" value="1"/>
</dbReference>
<feature type="non-terminal residue" evidence="11">
    <location>
        <position position="1"/>
    </location>
</feature>
<evidence type="ECO:0000256" key="5">
    <source>
        <dbReference type="ARBA" id="ARBA00022692"/>
    </source>
</evidence>
<evidence type="ECO:0000256" key="6">
    <source>
        <dbReference type="ARBA" id="ARBA00022781"/>
    </source>
</evidence>
<evidence type="ECO:0000256" key="9">
    <source>
        <dbReference type="ARBA" id="ARBA00023136"/>
    </source>
</evidence>
<evidence type="ECO:0000256" key="2">
    <source>
        <dbReference type="ARBA" id="ARBA00006513"/>
    </source>
</evidence>
<evidence type="ECO:0000256" key="4">
    <source>
        <dbReference type="ARBA" id="ARBA00022475"/>
    </source>
</evidence>
<protein>
    <submittedName>
        <fullName evidence="11">Uncharacterized protein</fullName>
    </submittedName>
</protein>
<dbReference type="InterPro" id="IPR004878">
    <property type="entry name" value="Otopetrin"/>
</dbReference>
<keyword evidence="7" id="KW-1133">Transmembrane helix</keyword>
<keyword evidence="3" id="KW-0813">Transport</keyword>
<dbReference type="PANTHER" id="PTHR21522">
    <property type="entry name" value="PROTON CHANNEL OTOP"/>
    <property type="match status" value="1"/>
</dbReference>
<dbReference type="EMBL" id="KB740505">
    <property type="protein sequence ID" value="ENN80533.1"/>
    <property type="molecule type" value="Genomic_DNA"/>
</dbReference>
<evidence type="ECO:0000256" key="7">
    <source>
        <dbReference type="ARBA" id="ARBA00022989"/>
    </source>
</evidence>
<keyword evidence="10" id="KW-0407">Ion channel</keyword>
<name>N6TR67_DENPD</name>
<sequence>QHFPVVRRLSRAEKQVEWRQLGADALSTTLSALYGKLLVVMGTAFPMAEVISTYIPPSFYEAYYLYLYIGSMFFLLYLYMVLLRDKRQMKKMDRKANSEFFSVFLPAEIRQRPPLYYSITFRNGGAGH</sequence>
<evidence type="ECO:0000256" key="1">
    <source>
        <dbReference type="ARBA" id="ARBA00004651"/>
    </source>
</evidence>
<keyword evidence="5" id="KW-0812">Transmembrane</keyword>
<organism evidence="11">
    <name type="scientific">Dendroctonus ponderosae</name>
    <name type="common">Mountain pine beetle</name>
    <dbReference type="NCBI Taxonomy" id="77166"/>
    <lineage>
        <taxon>Eukaryota</taxon>
        <taxon>Metazoa</taxon>
        <taxon>Ecdysozoa</taxon>
        <taxon>Arthropoda</taxon>
        <taxon>Hexapoda</taxon>
        <taxon>Insecta</taxon>
        <taxon>Pterygota</taxon>
        <taxon>Neoptera</taxon>
        <taxon>Endopterygota</taxon>
        <taxon>Coleoptera</taxon>
        <taxon>Polyphaga</taxon>
        <taxon>Cucujiformia</taxon>
        <taxon>Curculionidae</taxon>
        <taxon>Scolytinae</taxon>
        <taxon>Dendroctonus</taxon>
    </lineage>
</organism>
<accession>N6TR67</accession>
<dbReference type="AlphaFoldDB" id="N6TR67"/>
<evidence type="ECO:0000256" key="10">
    <source>
        <dbReference type="ARBA" id="ARBA00023303"/>
    </source>
</evidence>
<proteinExistence type="inferred from homology"/>
<keyword evidence="8" id="KW-0406">Ion transport</keyword>
<dbReference type="HOGENOM" id="CLU_1965020_0_0_1"/>
<comment type="similarity">
    <text evidence="2">Belongs to the otopetrin family.</text>
</comment>
<dbReference type="GO" id="GO:0015252">
    <property type="term" value="F:proton channel activity"/>
    <property type="evidence" value="ECO:0007669"/>
    <property type="project" value="InterPro"/>
</dbReference>
<keyword evidence="9" id="KW-0472">Membrane</keyword>
<gene>
    <name evidence="11" type="ORF">YQE_03044</name>
</gene>
<evidence type="ECO:0000256" key="3">
    <source>
        <dbReference type="ARBA" id="ARBA00022448"/>
    </source>
</evidence>
<keyword evidence="4" id="KW-1003">Cell membrane</keyword>
<keyword evidence="6" id="KW-0375">Hydrogen ion transport</keyword>